<name>A0A0S4LFW5_9BACT</name>
<protein>
    <submittedName>
        <fullName evidence="2">Uncharacterized protein</fullName>
    </submittedName>
</protein>
<evidence type="ECO:0000256" key="1">
    <source>
        <dbReference type="SAM" id="MobiDB-lite"/>
    </source>
</evidence>
<evidence type="ECO:0000313" key="2">
    <source>
        <dbReference type="EMBL" id="CUS34843.1"/>
    </source>
</evidence>
<evidence type="ECO:0000313" key="3">
    <source>
        <dbReference type="Proteomes" id="UP000198736"/>
    </source>
</evidence>
<reference evidence="3" key="1">
    <citation type="submission" date="2015-10" db="EMBL/GenBank/DDBJ databases">
        <authorList>
            <person name="Luecker S."/>
            <person name="Luecker S."/>
        </authorList>
    </citation>
    <scope>NUCLEOTIDE SEQUENCE [LARGE SCALE GENOMIC DNA]</scope>
</reference>
<sequence>MRKERGLSRADRSIGVTKRSNPMGPVRFDFRSSGHYSKHLRQVRSRQSAWAKEDIWGRESGRSAIARAGWLY</sequence>
<organism evidence="2 3">
    <name type="scientific">Candidatus Nitrospira nitrificans</name>
    <dbReference type="NCBI Taxonomy" id="1742973"/>
    <lineage>
        <taxon>Bacteria</taxon>
        <taxon>Pseudomonadati</taxon>
        <taxon>Nitrospirota</taxon>
        <taxon>Nitrospiria</taxon>
        <taxon>Nitrospirales</taxon>
        <taxon>Nitrospiraceae</taxon>
        <taxon>Nitrospira</taxon>
    </lineage>
</organism>
<feature type="compositionally biased region" description="Basic and acidic residues" evidence="1">
    <location>
        <begin position="1"/>
        <end position="12"/>
    </location>
</feature>
<keyword evidence="3" id="KW-1185">Reference proteome</keyword>
<dbReference type="Proteomes" id="UP000198736">
    <property type="component" value="Unassembled WGS sequence"/>
</dbReference>
<dbReference type="STRING" id="1742973.COMA2_190054"/>
<dbReference type="AlphaFoldDB" id="A0A0S4LFW5"/>
<gene>
    <name evidence="2" type="ORF">COMA2_190054</name>
</gene>
<accession>A0A0S4LFW5</accession>
<proteinExistence type="predicted"/>
<feature type="region of interest" description="Disordered" evidence="1">
    <location>
        <begin position="1"/>
        <end position="24"/>
    </location>
</feature>
<dbReference type="EMBL" id="CZPZ01000011">
    <property type="protein sequence ID" value="CUS34843.1"/>
    <property type="molecule type" value="Genomic_DNA"/>
</dbReference>